<organism evidence="2 3">
    <name type="scientific">Papaver somniferum</name>
    <name type="common">Opium poppy</name>
    <dbReference type="NCBI Taxonomy" id="3469"/>
    <lineage>
        <taxon>Eukaryota</taxon>
        <taxon>Viridiplantae</taxon>
        <taxon>Streptophyta</taxon>
        <taxon>Embryophyta</taxon>
        <taxon>Tracheophyta</taxon>
        <taxon>Spermatophyta</taxon>
        <taxon>Magnoliopsida</taxon>
        <taxon>Ranunculales</taxon>
        <taxon>Papaveraceae</taxon>
        <taxon>Papaveroideae</taxon>
        <taxon>Papaver</taxon>
    </lineage>
</organism>
<evidence type="ECO:0000313" key="2">
    <source>
        <dbReference type="EMBL" id="RZC76432.1"/>
    </source>
</evidence>
<feature type="chain" id="PRO_5021503329" evidence="1">
    <location>
        <begin position="32"/>
        <end position="89"/>
    </location>
</feature>
<dbReference type="Gramene" id="RZC76432">
    <property type="protein sequence ID" value="RZC76432"/>
    <property type="gene ID" value="C5167_000552"/>
</dbReference>
<protein>
    <submittedName>
        <fullName evidence="2">Uncharacterized protein</fullName>
    </submittedName>
</protein>
<dbReference type="EMBL" id="CM010723">
    <property type="protein sequence ID" value="RZC76432.1"/>
    <property type="molecule type" value="Genomic_DNA"/>
</dbReference>
<name>A0A4Y7KVK9_PAPSO</name>
<dbReference type="AlphaFoldDB" id="A0A4Y7KVK9"/>
<keyword evidence="1" id="KW-0732">Signal</keyword>
<gene>
    <name evidence="2" type="ORF">C5167_000552</name>
</gene>
<dbReference type="Proteomes" id="UP000316621">
    <property type="component" value="Chromosome 9"/>
</dbReference>
<evidence type="ECO:0000256" key="1">
    <source>
        <dbReference type="SAM" id="SignalP"/>
    </source>
</evidence>
<reference evidence="2 3" key="1">
    <citation type="journal article" date="2018" name="Science">
        <title>The opium poppy genome and morphinan production.</title>
        <authorList>
            <person name="Guo L."/>
            <person name="Winzer T."/>
            <person name="Yang X."/>
            <person name="Li Y."/>
            <person name="Ning Z."/>
            <person name="He Z."/>
            <person name="Teodor R."/>
            <person name="Lu Y."/>
            <person name="Bowser T.A."/>
            <person name="Graham I.A."/>
            <person name="Ye K."/>
        </authorList>
    </citation>
    <scope>NUCLEOTIDE SEQUENCE [LARGE SCALE GENOMIC DNA]</scope>
    <source>
        <strain evidence="3">cv. HN1</strain>
        <tissue evidence="2">Leaves</tissue>
    </source>
</reference>
<feature type="signal peptide" evidence="1">
    <location>
        <begin position="1"/>
        <end position="31"/>
    </location>
</feature>
<accession>A0A4Y7KVK9</accession>
<proteinExistence type="predicted"/>
<sequence length="89" mass="9952">MAKAIHLSFFSPFLLGFLLVLCVSNLTYVRAKSCWAVGSVDLGVDPVLGDGAFIFCDDGCKDIDPNYEYYDTSFNEETGQRGCICCYWR</sequence>
<keyword evidence="3" id="KW-1185">Reference proteome</keyword>
<evidence type="ECO:0000313" key="3">
    <source>
        <dbReference type="Proteomes" id="UP000316621"/>
    </source>
</evidence>